<dbReference type="Proteomes" id="UP000308671">
    <property type="component" value="Unassembled WGS sequence"/>
</dbReference>
<dbReference type="Pfam" id="PF16123">
    <property type="entry name" value="HAGH_C"/>
    <property type="match status" value="1"/>
</dbReference>
<proteinExistence type="inferred from homology"/>
<keyword evidence="9" id="KW-0862">Zinc</keyword>
<dbReference type="InterPro" id="IPR032282">
    <property type="entry name" value="HAGH_C"/>
</dbReference>
<dbReference type="GO" id="GO:0004416">
    <property type="term" value="F:hydroxyacylglutathione hydrolase activity"/>
    <property type="evidence" value="ECO:0007669"/>
    <property type="project" value="UniProtKB-EC"/>
</dbReference>
<gene>
    <name evidence="12" type="ORF">BGAL_0132g00040</name>
</gene>
<organism evidence="12 13">
    <name type="scientific">Botrytis galanthina</name>
    <dbReference type="NCBI Taxonomy" id="278940"/>
    <lineage>
        <taxon>Eukaryota</taxon>
        <taxon>Fungi</taxon>
        <taxon>Dikarya</taxon>
        <taxon>Ascomycota</taxon>
        <taxon>Pezizomycotina</taxon>
        <taxon>Leotiomycetes</taxon>
        <taxon>Helotiales</taxon>
        <taxon>Sclerotiniaceae</taxon>
        <taxon>Botrytis</taxon>
    </lineage>
</organism>
<dbReference type="OrthoDB" id="515692at2759"/>
<dbReference type="Pfam" id="PF06884">
    <property type="entry name" value="DUF1264"/>
    <property type="match status" value="1"/>
</dbReference>
<accession>A0A4S8QZH6</accession>
<evidence type="ECO:0000256" key="1">
    <source>
        <dbReference type="ARBA" id="ARBA00001623"/>
    </source>
</evidence>
<dbReference type="CDD" id="cd07723">
    <property type="entry name" value="hydroxyacylglutathione_hydrolase_MBL-fold"/>
    <property type="match status" value="1"/>
</dbReference>
<protein>
    <recommendedName>
        <fullName evidence="6">hydroxyacylglutathione hydrolase</fullName>
        <ecNumber evidence="6">3.1.2.6</ecNumber>
    </recommendedName>
    <alternativeName>
        <fullName evidence="10">Glyoxalase II</fullName>
    </alternativeName>
</protein>
<dbReference type="SUPFAM" id="SSF56281">
    <property type="entry name" value="Metallo-hydrolase/oxidoreductase"/>
    <property type="match status" value="1"/>
</dbReference>
<keyword evidence="7" id="KW-0479">Metal-binding</keyword>
<evidence type="ECO:0000256" key="7">
    <source>
        <dbReference type="ARBA" id="ARBA00022723"/>
    </source>
</evidence>
<dbReference type="InterPro" id="IPR036866">
    <property type="entry name" value="RibonucZ/Hydroxyglut_hydro"/>
</dbReference>
<comment type="similarity">
    <text evidence="5">Belongs to the OBAP family.</text>
</comment>
<feature type="domain" description="Metallo-beta-lactamase" evidence="11">
    <location>
        <begin position="14"/>
        <end position="199"/>
    </location>
</feature>
<dbReference type="AlphaFoldDB" id="A0A4S8QZH6"/>
<evidence type="ECO:0000256" key="5">
    <source>
        <dbReference type="ARBA" id="ARBA00009740"/>
    </source>
</evidence>
<evidence type="ECO:0000256" key="6">
    <source>
        <dbReference type="ARBA" id="ARBA00011917"/>
    </source>
</evidence>
<evidence type="ECO:0000256" key="10">
    <source>
        <dbReference type="ARBA" id="ARBA00031044"/>
    </source>
</evidence>
<dbReference type="PANTHER" id="PTHR11935">
    <property type="entry name" value="BETA LACTAMASE DOMAIN"/>
    <property type="match status" value="1"/>
</dbReference>
<dbReference type="EC" id="3.1.2.6" evidence="6"/>
<comment type="cofactor">
    <cofactor evidence="2">
        <name>Zn(2+)</name>
        <dbReference type="ChEBI" id="CHEBI:29105"/>
    </cofactor>
</comment>
<evidence type="ECO:0000256" key="2">
    <source>
        <dbReference type="ARBA" id="ARBA00001947"/>
    </source>
</evidence>
<dbReference type="PANTHER" id="PTHR11935:SF94">
    <property type="entry name" value="TENZING NORGAY, ISOFORM C"/>
    <property type="match status" value="1"/>
</dbReference>
<dbReference type="UniPathway" id="UPA00619">
    <property type="reaction ID" value="UER00676"/>
</dbReference>
<dbReference type="Pfam" id="PF00753">
    <property type="entry name" value="Lactamase_B"/>
    <property type="match status" value="1"/>
</dbReference>
<dbReference type="EMBL" id="PQXL01000132">
    <property type="protein sequence ID" value="THV50873.1"/>
    <property type="molecule type" value="Genomic_DNA"/>
</dbReference>
<evidence type="ECO:0000256" key="3">
    <source>
        <dbReference type="ARBA" id="ARBA00004963"/>
    </source>
</evidence>
<evidence type="ECO:0000256" key="4">
    <source>
        <dbReference type="ARBA" id="ARBA00006759"/>
    </source>
</evidence>
<evidence type="ECO:0000313" key="12">
    <source>
        <dbReference type="EMBL" id="THV50873.1"/>
    </source>
</evidence>
<comment type="pathway">
    <text evidence="3">Secondary metabolite metabolism; methylglyoxal degradation; (R)-lactate from methylglyoxal: step 2/2.</text>
</comment>
<reference evidence="12 13" key="1">
    <citation type="submission" date="2017-12" db="EMBL/GenBank/DDBJ databases">
        <title>Comparative genomics of Botrytis spp.</title>
        <authorList>
            <person name="Valero-Jimenez C.A."/>
            <person name="Tapia P."/>
            <person name="Veloso J."/>
            <person name="Silva-Moreno E."/>
            <person name="Staats M."/>
            <person name="Valdes J.H."/>
            <person name="Van Kan J.A.L."/>
        </authorList>
    </citation>
    <scope>NUCLEOTIDE SEQUENCE [LARGE SCALE GENOMIC DNA]</scope>
    <source>
        <strain evidence="12 13">MUCL435</strain>
    </source>
</reference>
<dbReference type="GO" id="GO:0046872">
    <property type="term" value="F:metal ion binding"/>
    <property type="evidence" value="ECO:0007669"/>
    <property type="project" value="UniProtKB-KW"/>
</dbReference>
<dbReference type="SMART" id="SM00849">
    <property type="entry name" value="Lactamase_B"/>
    <property type="match status" value="1"/>
</dbReference>
<keyword evidence="8" id="KW-0378">Hydrolase</keyword>
<evidence type="ECO:0000313" key="13">
    <source>
        <dbReference type="Proteomes" id="UP000308671"/>
    </source>
</evidence>
<dbReference type="InterPro" id="IPR010686">
    <property type="entry name" value="OBAP-like"/>
</dbReference>
<evidence type="ECO:0000259" key="11">
    <source>
        <dbReference type="SMART" id="SM00849"/>
    </source>
</evidence>
<comment type="catalytic activity">
    <reaction evidence="1">
        <text>an S-(2-hydroxyacyl)glutathione + H2O = a 2-hydroxy carboxylate + glutathione + H(+)</text>
        <dbReference type="Rhea" id="RHEA:21864"/>
        <dbReference type="ChEBI" id="CHEBI:15377"/>
        <dbReference type="ChEBI" id="CHEBI:15378"/>
        <dbReference type="ChEBI" id="CHEBI:57925"/>
        <dbReference type="ChEBI" id="CHEBI:58896"/>
        <dbReference type="ChEBI" id="CHEBI:71261"/>
        <dbReference type="EC" id="3.1.2.6"/>
    </reaction>
</comment>
<dbReference type="InterPro" id="IPR035680">
    <property type="entry name" value="Clx_II_MBL"/>
</dbReference>
<evidence type="ECO:0000256" key="8">
    <source>
        <dbReference type="ARBA" id="ARBA00022801"/>
    </source>
</evidence>
<dbReference type="Gene3D" id="3.60.15.10">
    <property type="entry name" value="Ribonuclease Z/Hydroxyacylglutathione hydrolase-like"/>
    <property type="match status" value="1"/>
</dbReference>
<sequence length="528" mass="58593">MHIQSIPMWEGSSNNYAYLVVDEGSRDAVIIDPASAGEVAPVLKDQIKDGKINLVAIVNTHHHWDHAGGNNKIVIPLSLSLSPLKVISANTIVQLAKPEFKGKPVIGGKDCEGVTKTPKNGEGFTIGEINVKALYTPCHTQDSICWFMEDKSGKAIFTGDTLFHGGCGRFFEGTAEEMHTALNKTLAAVPDDTVVYPGHEYTKANVKFAVSVSQSEAVKALEAFADKNKETQGKFTIGDEKKHNVFMRMDDPEIQKATGKTDPVEVMAKLREMKNNFKLNQVNSVDLMRRGRKEKMTQQPLTHGAPGSEVSGKDQILEIGASVTQDFAPINKICAHLNAFHVYAGEGEGDGDGDGNGNGERRSVEANHYCTHLSGEVRQCLIYDSPTNPARLIGVEYMITRRLYEKLDAEERKLWHSHDYEVKSGMLILPNPTVPDAVWTVAETEEMKEVIGLYGKTFHFWQTDRGDELPLGMPVLMGSFTADDQVPWDKVKERDERFGVDTQKKREARKGIESVDIHEDADQVWKKK</sequence>
<comment type="caution">
    <text evidence="12">The sequence shown here is derived from an EMBL/GenBank/DDBJ whole genome shotgun (WGS) entry which is preliminary data.</text>
</comment>
<keyword evidence="13" id="KW-1185">Reference proteome</keyword>
<dbReference type="InterPro" id="IPR001279">
    <property type="entry name" value="Metallo-B-lactamas"/>
</dbReference>
<name>A0A4S8QZH6_9HELO</name>
<evidence type="ECO:0000256" key="9">
    <source>
        <dbReference type="ARBA" id="ARBA00022833"/>
    </source>
</evidence>
<comment type="similarity">
    <text evidence="4">Belongs to the metallo-beta-lactamase superfamily. Glyoxalase II family.</text>
</comment>